<organism evidence="1 2">
    <name type="scientific">Marchantia polymorpha subsp. ruderalis</name>
    <dbReference type="NCBI Taxonomy" id="1480154"/>
    <lineage>
        <taxon>Eukaryota</taxon>
        <taxon>Viridiplantae</taxon>
        <taxon>Streptophyta</taxon>
        <taxon>Embryophyta</taxon>
        <taxon>Marchantiophyta</taxon>
        <taxon>Marchantiopsida</taxon>
        <taxon>Marchantiidae</taxon>
        <taxon>Marchantiales</taxon>
        <taxon>Marchantiaceae</taxon>
        <taxon>Marchantia</taxon>
    </lineage>
</organism>
<reference evidence="1" key="1">
    <citation type="submission" date="2016-03" db="EMBL/GenBank/DDBJ databases">
        <title>Mechanisms controlling the formation of the plant cell surface in tip-growing cells are functionally conserved among land plants.</title>
        <authorList>
            <person name="Honkanen S."/>
            <person name="Jones V.A."/>
            <person name="Morieri G."/>
            <person name="Champion C."/>
            <person name="Hetherington A.J."/>
            <person name="Kelly S."/>
            <person name="Saint-Marcoux D."/>
            <person name="Proust H."/>
            <person name="Prescott H."/>
            <person name="Dolan L."/>
        </authorList>
    </citation>
    <scope>NUCLEOTIDE SEQUENCE [LARGE SCALE GENOMIC DNA]</scope>
    <source>
        <tissue evidence="1">Whole gametophyte</tissue>
    </source>
</reference>
<gene>
    <name evidence="1" type="ORF">AXG93_857s1190</name>
</gene>
<evidence type="ECO:0000313" key="1">
    <source>
        <dbReference type="EMBL" id="OAE30816.1"/>
    </source>
</evidence>
<comment type="caution">
    <text evidence="1">The sequence shown here is derived from an EMBL/GenBank/DDBJ whole genome shotgun (WGS) entry which is preliminary data.</text>
</comment>
<protein>
    <submittedName>
        <fullName evidence="1">Uncharacterized protein</fullName>
    </submittedName>
</protein>
<dbReference type="EMBL" id="LVLJ01001235">
    <property type="protein sequence ID" value="OAE30816.1"/>
    <property type="molecule type" value="Genomic_DNA"/>
</dbReference>
<keyword evidence="2" id="KW-1185">Reference proteome</keyword>
<name>A0A176WFA6_MARPO</name>
<dbReference type="AlphaFoldDB" id="A0A176WFA6"/>
<proteinExistence type="predicted"/>
<sequence length="86" mass="8938">MDGLEEGQNGPAGGRLRSAKGEVADFAGLWAFLAIVSAFAEGVNFTESQSAARSLGSARLRVTTPTPFSASALCPLPSRSALFFFV</sequence>
<dbReference type="Proteomes" id="UP000077202">
    <property type="component" value="Unassembled WGS sequence"/>
</dbReference>
<accession>A0A176WFA6</accession>
<evidence type="ECO:0000313" key="2">
    <source>
        <dbReference type="Proteomes" id="UP000077202"/>
    </source>
</evidence>